<keyword evidence="1 2" id="KW-0808">Transferase</keyword>
<sequence>MGLPKHIAIIMDGNGRWAQLKRRPRTFGHIKGTRVAKKIITACSRRGIKNLTLYAFSTENWFRPQEEVSLLMLILSRYLKRETDNLVKENIRFSVIGDLSRLPLDVANAIEKSIEATSQCTGLNLVFALSYGSRQEITQAVREIAEKIAAGEMSPADIDESVINSSLSTFPTPDPDLIVRTSGEQRLSNFLLWQAAYSEFYFTEVLWPNFTESHLDEALQAFAMRQRRYGKVSSNDNNHEKLPN</sequence>
<dbReference type="InterPro" id="IPR036424">
    <property type="entry name" value="UPP_synth-like_sf"/>
</dbReference>
<feature type="binding site" evidence="2">
    <location>
        <position position="61"/>
    </location>
    <ligand>
        <name>substrate</name>
    </ligand>
</feature>
<feature type="binding site" evidence="2">
    <location>
        <position position="29"/>
    </location>
    <ligand>
        <name>substrate</name>
    </ligand>
</feature>
<dbReference type="AlphaFoldDB" id="A0A1Z3N3Y6"/>
<evidence type="ECO:0000313" key="4">
    <source>
        <dbReference type="Proteomes" id="UP000197003"/>
    </source>
</evidence>
<dbReference type="RefSeq" id="WP_088563851.1">
    <property type="nucleotide sequence ID" value="NZ_CP020946.1"/>
</dbReference>
<comment type="cofactor">
    <cofactor evidence="2">
        <name>Mg(2+)</name>
        <dbReference type="ChEBI" id="CHEBI:18420"/>
    </cofactor>
    <text evidence="2">Binds 2 magnesium ions per subunit.</text>
</comment>
<dbReference type="EC" id="2.5.1.-" evidence="2"/>
<dbReference type="SUPFAM" id="SSF64005">
    <property type="entry name" value="Undecaprenyl diphosphate synthase"/>
    <property type="match status" value="1"/>
</dbReference>
<dbReference type="InterPro" id="IPR018520">
    <property type="entry name" value="UPP_synth-like_CS"/>
</dbReference>
<dbReference type="EMBL" id="CP020946">
    <property type="protein sequence ID" value="ASD62192.1"/>
    <property type="molecule type" value="Genomic_DNA"/>
</dbReference>
<protein>
    <recommendedName>
        <fullName evidence="2">Isoprenyl transferase</fullName>
        <ecNumber evidence="2">2.5.1.-</ecNumber>
    </recommendedName>
</protein>
<dbReference type="GO" id="GO:0016094">
    <property type="term" value="P:polyprenol biosynthetic process"/>
    <property type="evidence" value="ECO:0007669"/>
    <property type="project" value="TreeGrafter"/>
</dbReference>
<dbReference type="PANTHER" id="PTHR10291">
    <property type="entry name" value="DEHYDRODOLICHYL DIPHOSPHATE SYNTHASE FAMILY MEMBER"/>
    <property type="match status" value="1"/>
</dbReference>
<dbReference type="NCBIfam" id="NF011405">
    <property type="entry name" value="PRK14830.1"/>
    <property type="match status" value="1"/>
</dbReference>
<feature type="binding site" evidence="2">
    <location>
        <begin position="57"/>
        <end position="59"/>
    </location>
    <ligand>
        <name>substrate</name>
    </ligand>
</feature>
<dbReference type="OrthoDB" id="5290569at2"/>
<feature type="binding site" evidence="2">
    <location>
        <position position="63"/>
    </location>
    <ligand>
        <name>substrate</name>
    </ligand>
</feature>
<feature type="binding site" evidence="2">
    <location>
        <begin position="13"/>
        <end position="16"/>
    </location>
    <ligand>
        <name>substrate</name>
    </ligand>
</feature>
<feature type="binding site" evidence="2">
    <location>
        <position position="12"/>
    </location>
    <ligand>
        <name>Mg(2+)</name>
        <dbReference type="ChEBI" id="CHEBI:18420"/>
    </ligand>
</feature>
<reference evidence="3 4" key="1">
    <citation type="submission" date="2017-04" db="EMBL/GenBank/DDBJ databases">
        <title>Whole genome sequence of Bdellovibrio bacteriovorus strain SSB218315.</title>
        <authorList>
            <person name="Oyedara O."/>
            <person name="Rodriguez-Perez M.A."/>
        </authorList>
    </citation>
    <scope>NUCLEOTIDE SEQUENCE [LARGE SCALE GENOMIC DNA]</scope>
    <source>
        <strain evidence="3 4">SSB218315</strain>
    </source>
</reference>
<dbReference type="Pfam" id="PF01255">
    <property type="entry name" value="Prenyltransf"/>
    <property type="match status" value="1"/>
</dbReference>
<dbReference type="Proteomes" id="UP000197003">
    <property type="component" value="Chromosome"/>
</dbReference>
<proteinExistence type="inferred from homology"/>
<comment type="similarity">
    <text evidence="2">Belongs to the UPP synthase family.</text>
</comment>
<dbReference type="NCBIfam" id="TIGR00055">
    <property type="entry name" value="uppS"/>
    <property type="match status" value="1"/>
</dbReference>
<dbReference type="PROSITE" id="PS01066">
    <property type="entry name" value="UPP_SYNTHASE"/>
    <property type="match status" value="1"/>
</dbReference>
<dbReference type="InterPro" id="IPR001441">
    <property type="entry name" value="UPP_synth-like"/>
</dbReference>
<evidence type="ECO:0000313" key="3">
    <source>
        <dbReference type="EMBL" id="ASD62192.1"/>
    </source>
</evidence>
<dbReference type="FunFam" id="3.40.1180.10:FF:000001">
    <property type="entry name" value="(2E,6E)-farnesyl-diphosphate-specific ditrans,polycis-undecaprenyl-diphosphate synthase"/>
    <property type="match status" value="1"/>
</dbReference>
<keyword evidence="2" id="KW-0460">Magnesium</keyword>
<keyword evidence="2" id="KW-0479">Metal-binding</keyword>
<comment type="function">
    <text evidence="2">Catalyzes the condensation of isopentenyl diphosphate (IPP) with allylic pyrophosphates generating different type of terpenoids.</text>
</comment>
<feature type="binding site" evidence="2">
    <location>
        <position position="25"/>
    </location>
    <ligand>
        <name>substrate</name>
    </ligand>
</feature>
<evidence type="ECO:0000256" key="2">
    <source>
        <dbReference type="HAMAP-Rule" id="MF_01139"/>
    </source>
</evidence>
<name>A0A1Z3N3Y6_BDEBC</name>
<feature type="active site" evidence="2">
    <location>
        <position position="12"/>
    </location>
</feature>
<dbReference type="CDD" id="cd00475">
    <property type="entry name" value="Cis_IPPS"/>
    <property type="match status" value="1"/>
</dbReference>
<feature type="binding site" evidence="2">
    <location>
        <position position="180"/>
    </location>
    <ligand>
        <name>substrate</name>
    </ligand>
</feature>
<feature type="binding site" evidence="2">
    <location>
        <begin position="186"/>
        <end position="188"/>
    </location>
    <ligand>
        <name>substrate</name>
    </ligand>
</feature>
<evidence type="ECO:0000256" key="1">
    <source>
        <dbReference type="ARBA" id="ARBA00022679"/>
    </source>
</evidence>
<dbReference type="GO" id="GO:0045547">
    <property type="term" value="F:ditrans,polycis-polyprenyl diphosphate synthase [(2E,6E)-farnesyl diphosphate specific] activity"/>
    <property type="evidence" value="ECO:0007669"/>
    <property type="project" value="TreeGrafter"/>
</dbReference>
<comment type="subunit">
    <text evidence="2">Homodimer.</text>
</comment>
<dbReference type="Gene3D" id="3.40.1180.10">
    <property type="entry name" value="Decaprenyl diphosphate synthase-like"/>
    <property type="match status" value="1"/>
</dbReference>
<feature type="binding site" evidence="2">
    <location>
        <position position="199"/>
    </location>
    <ligand>
        <name>Mg(2+)</name>
        <dbReference type="ChEBI" id="CHEBI:18420"/>
    </ligand>
</feature>
<dbReference type="GO" id="GO:0000287">
    <property type="term" value="F:magnesium ion binding"/>
    <property type="evidence" value="ECO:0007669"/>
    <property type="project" value="UniProtKB-UniRule"/>
</dbReference>
<feature type="binding site" evidence="2">
    <location>
        <position position="17"/>
    </location>
    <ligand>
        <name>substrate</name>
    </ligand>
</feature>
<accession>A0A1Z3N3Y6</accession>
<organism evidence="3 4">
    <name type="scientific">Bdellovibrio bacteriovorus</name>
    <dbReference type="NCBI Taxonomy" id="959"/>
    <lineage>
        <taxon>Bacteria</taxon>
        <taxon>Pseudomonadati</taxon>
        <taxon>Bdellovibrionota</taxon>
        <taxon>Bdellovibrionia</taxon>
        <taxon>Bdellovibrionales</taxon>
        <taxon>Pseudobdellovibrionaceae</taxon>
        <taxon>Bdellovibrio</taxon>
    </lineage>
</organism>
<dbReference type="HAMAP" id="MF_01139">
    <property type="entry name" value="ISPT"/>
    <property type="match status" value="1"/>
</dbReference>
<gene>
    <name evidence="3" type="ORF">B9G79_00745</name>
</gene>
<dbReference type="PANTHER" id="PTHR10291:SF0">
    <property type="entry name" value="DEHYDRODOLICHYL DIPHOSPHATE SYNTHASE 2"/>
    <property type="match status" value="1"/>
</dbReference>
<feature type="active site" description="Proton acceptor" evidence="2">
    <location>
        <position position="60"/>
    </location>
</feature>